<evidence type="ECO:0000313" key="2">
    <source>
        <dbReference type="Proteomes" id="UP000198583"/>
    </source>
</evidence>
<sequence length="200" mass="20958">MGVKAALVAFGDVRAAVRGGGASDRSAAEAVVRALRPGCAIEPAGDSELADDIYPGDGFTYVAVLPDATIVCDQELATVPVPEHVLEFAGDRPLKVFAQHSGSGWLAFAEWAADGTLLRSHHAESHDQYELAGSVAVEMFGFTAESPPDDVVLHGFRVTRPDQPERDAALNAAVAAMVQRGPQRMTIGPDGSLVPITEPS</sequence>
<dbReference type="STRING" id="84724.SAMN04488564_121118"/>
<accession>A0A1I6FIT7</accession>
<dbReference type="RefSeq" id="WP_093606171.1">
    <property type="nucleotide sequence ID" value="NZ_FOYL01000021.1"/>
</dbReference>
<dbReference type="AlphaFoldDB" id="A0A1I6FIT7"/>
<dbReference type="InterPro" id="IPR053847">
    <property type="entry name" value="DUF6928"/>
</dbReference>
<dbReference type="Pfam" id="PF21997">
    <property type="entry name" value="DUF6928"/>
    <property type="match status" value="1"/>
</dbReference>
<gene>
    <name evidence="1" type="ORF">SAMN04488564_121118</name>
</gene>
<keyword evidence="2" id="KW-1185">Reference proteome</keyword>
<dbReference type="Proteomes" id="UP000198583">
    <property type="component" value="Unassembled WGS sequence"/>
</dbReference>
<name>A0A1I6FIT7_9PSEU</name>
<evidence type="ECO:0000313" key="1">
    <source>
        <dbReference type="EMBL" id="SFR29794.1"/>
    </source>
</evidence>
<dbReference type="OrthoDB" id="4772769at2"/>
<reference evidence="2" key="1">
    <citation type="submission" date="2016-10" db="EMBL/GenBank/DDBJ databases">
        <authorList>
            <person name="Varghese N."/>
            <person name="Submissions S."/>
        </authorList>
    </citation>
    <scope>NUCLEOTIDE SEQUENCE [LARGE SCALE GENOMIC DNA]</scope>
    <source>
        <strain evidence="2">DSM 44232</strain>
    </source>
</reference>
<organism evidence="1 2">
    <name type="scientific">Lentzea waywayandensis</name>
    <dbReference type="NCBI Taxonomy" id="84724"/>
    <lineage>
        <taxon>Bacteria</taxon>
        <taxon>Bacillati</taxon>
        <taxon>Actinomycetota</taxon>
        <taxon>Actinomycetes</taxon>
        <taxon>Pseudonocardiales</taxon>
        <taxon>Pseudonocardiaceae</taxon>
        <taxon>Lentzea</taxon>
    </lineage>
</organism>
<protein>
    <submittedName>
        <fullName evidence="1">Uncharacterized protein</fullName>
    </submittedName>
</protein>
<dbReference type="EMBL" id="FOYL01000021">
    <property type="protein sequence ID" value="SFR29794.1"/>
    <property type="molecule type" value="Genomic_DNA"/>
</dbReference>
<proteinExistence type="predicted"/>